<feature type="compositionally biased region" description="Basic and acidic residues" evidence="3">
    <location>
        <begin position="876"/>
        <end position="889"/>
    </location>
</feature>
<dbReference type="InterPro" id="IPR016197">
    <property type="entry name" value="Chromo-like_dom_sf"/>
</dbReference>
<gene>
    <name evidence="5" type="primary">CBX3</name>
    <name evidence="5" type="ORF">H4219_004846</name>
</gene>
<feature type="compositionally biased region" description="Basic and acidic residues" evidence="3">
    <location>
        <begin position="278"/>
        <end position="288"/>
    </location>
</feature>
<evidence type="ECO:0000256" key="1">
    <source>
        <dbReference type="ARBA" id="ARBA00004123"/>
    </source>
</evidence>
<feature type="compositionally biased region" description="Polar residues" evidence="3">
    <location>
        <begin position="1375"/>
        <end position="1384"/>
    </location>
</feature>
<dbReference type="SMART" id="SM00298">
    <property type="entry name" value="CHROMO"/>
    <property type="match status" value="3"/>
</dbReference>
<dbReference type="Pfam" id="PF00385">
    <property type="entry name" value="Chromo"/>
    <property type="match status" value="1"/>
</dbReference>
<accession>A0A9W7ZV16</accession>
<feature type="compositionally biased region" description="Basic and acidic residues" evidence="3">
    <location>
        <begin position="904"/>
        <end position="916"/>
    </location>
</feature>
<feature type="region of interest" description="Disordered" evidence="3">
    <location>
        <begin position="1261"/>
        <end position="1293"/>
    </location>
</feature>
<feature type="region of interest" description="Disordered" evidence="3">
    <location>
        <begin position="685"/>
        <end position="717"/>
    </location>
</feature>
<dbReference type="InterPro" id="IPR051219">
    <property type="entry name" value="Heterochromatin_chromo-domain"/>
</dbReference>
<evidence type="ECO:0000313" key="5">
    <source>
        <dbReference type="EMBL" id="KAJ1914326.1"/>
    </source>
</evidence>
<feature type="region of interest" description="Disordered" evidence="3">
    <location>
        <begin position="1426"/>
        <end position="1484"/>
    </location>
</feature>
<feature type="compositionally biased region" description="Polar residues" evidence="3">
    <location>
        <begin position="313"/>
        <end position="328"/>
    </location>
</feature>
<evidence type="ECO:0000256" key="3">
    <source>
        <dbReference type="SAM" id="MobiDB-lite"/>
    </source>
</evidence>
<feature type="region of interest" description="Disordered" evidence="3">
    <location>
        <begin position="1052"/>
        <end position="1071"/>
    </location>
</feature>
<comment type="caution">
    <text evidence="5">The sequence shown here is derived from an EMBL/GenBank/DDBJ whole genome shotgun (WGS) entry which is preliminary data.</text>
</comment>
<feature type="region of interest" description="Disordered" evidence="3">
    <location>
        <begin position="1"/>
        <end position="28"/>
    </location>
</feature>
<name>A0A9W7ZV16_9FUNG</name>
<evidence type="ECO:0000259" key="4">
    <source>
        <dbReference type="PROSITE" id="PS50013"/>
    </source>
</evidence>
<dbReference type="Gene3D" id="2.40.50.40">
    <property type="match status" value="1"/>
</dbReference>
<protein>
    <submittedName>
        <fullName evidence="5">Chromobox protein 3</fullName>
    </submittedName>
</protein>
<dbReference type="PANTHER" id="PTHR22812">
    <property type="entry name" value="CHROMOBOX PROTEIN"/>
    <property type="match status" value="1"/>
</dbReference>
<proteinExistence type="predicted"/>
<dbReference type="EMBL" id="JANBPU010000204">
    <property type="protein sequence ID" value="KAJ1914326.1"/>
    <property type="molecule type" value="Genomic_DNA"/>
</dbReference>
<feature type="compositionally biased region" description="Polar residues" evidence="3">
    <location>
        <begin position="891"/>
        <end position="902"/>
    </location>
</feature>
<feature type="compositionally biased region" description="Low complexity" evidence="3">
    <location>
        <begin position="1347"/>
        <end position="1357"/>
    </location>
</feature>
<dbReference type="InterPro" id="IPR000953">
    <property type="entry name" value="Chromo/chromo_shadow_dom"/>
</dbReference>
<evidence type="ECO:0000313" key="6">
    <source>
        <dbReference type="Proteomes" id="UP001150538"/>
    </source>
</evidence>
<feature type="region of interest" description="Disordered" evidence="3">
    <location>
        <begin position="1205"/>
        <end position="1229"/>
    </location>
</feature>
<feature type="region of interest" description="Disordered" evidence="3">
    <location>
        <begin position="852"/>
        <end position="918"/>
    </location>
</feature>
<dbReference type="GO" id="GO:0005634">
    <property type="term" value="C:nucleus"/>
    <property type="evidence" value="ECO:0007669"/>
    <property type="project" value="UniProtKB-SubCell"/>
</dbReference>
<dbReference type="OrthoDB" id="5857104at2759"/>
<comment type="subcellular location">
    <subcellularLocation>
        <location evidence="1">Nucleus</location>
    </subcellularLocation>
</comment>
<feature type="region of interest" description="Disordered" evidence="3">
    <location>
        <begin position="940"/>
        <end position="961"/>
    </location>
</feature>
<feature type="compositionally biased region" description="Polar residues" evidence="3">
    <location>
        <begin position="224"/>
        <end position="242"/>
    </location>
</feature>
<keyword evidence="6" id="KW-1185">Reference proteome</keyword>
<feature type="compositionally biased region" description="Acidic residues" evidence="3">
    <location>
        <begin position="857"/>
        <end position="875"/>
    </location>
</feature>
<feature type="region of interest" description="Disordered" evidence="3">
    <location>
        <begin position="812"/>
        <end position="837"/>
    </location>
</feature>
<feature type="domain" description="Chromo" evidence="4">
    <location>
        <begin position="37"/>
        <end position="96"/>
    </location>
</feature>
<evidence type="ECO:0000256" key="2">
    <source>
        <dbReference type="ARBA" id="ARBA00023242"/>
    </source>
</evidence>
<feature type="compositionally biased region" description="Low complexity" evidence="3">
    <location>
        <begin position="1473"/>
        <end position="1483"/>
    </location>
</feature>
<reference evidence="5" key="1">
    <citation type="submission" date="2022-07" db="EMBL/GenBank/DDBJ databases">
        <title>Phylogenomic reconstructions and comparative analyses of Kickxellomycotina fungi.</title>
        <authorList>
            <person name="Reynolds N.K."/>
            <person name="Stajich J.E."/>
            <person name="Barry K."/>
            <person name="Grigoriev I.V."/>
            <person name="Crous P."/>
            <person name="Smith M.E."/>
        </authorList>
    </citation>
    <scope>NUCLEOTIDE SEQUENCE</scope>
    <source>
        <strain evidence="5">NBRC 100468</strain>
    </source>
</reference>
<feature type="region of interest" description="Disordered" evidence="3">
    <location>
        <begin position="1317"/>
        <end position="1402"/>
    </location>
</feature>
<organism evidence="5 6">
    <name type="scientific">Mycoemilia scoparia</name>
    <dbReference type="NCBI Taxonomy" id="417184"/>
    <lineage>
        <taxon>Eukaryota</taxon>
        <taxon>Fungi</taxon>
        <taxon>Fungi incertae sedis</taxon>
        <taxon>Zoopagomycota</taxon>
        <taxon>Kickxellomycotina</taxon>
        <taxon>Kickxellomycetes</taxon>
        <taxon>Kickxellales</taxon>
        <taxon>Kickxellaceae</taxon>
        <taxon>Mycoemilia</taxon>
    </lineage>
</organism>
<dbReference type="InterPro" id="IPR023780">
    <property type="entry name" value="Chromo_domain"/>
</dbReference>
<dbReference type="PROSITE" id="PS50013">
    <property type="entry name" value="CHROMO_2"/>
    <property type="match status" value="1"/>
</dbReference>
<dbReference type="SUPFAM" id="SSF54160">
    <property type="entry name" value="Chromo domain-like"/>
    <property type="match status" value="2"/>
</dbReference>
<feature type="compositionally biased region" description="Polar residues" evidence="3">
    <location>
        <begin position="1271"/>
        <end position="1293"/>
    </location>
</feature>
<feature type="compositionally biased region" description="Polar residues" evidence="3">
    <location>
        <begin position="1434"/>
        <end position="1447"/>
    </location>
</feature>
<keyword evidence="2" id="KW-0539">Nucleus</keyword>
<feature type="compositionally biased region" description="Low complexity" evidence="3">
    <location>
        <begin position="1448"/>
        <end position="1465"/>
    </location>
</feature>
<dbReference type="CDD" id="cd00024">
    <property type="entry name" value="CD_CSD"/>
    <property type="match status" value="1"/>
</dbReference>
<sequence>MPDVKEDNPYPLLLKERQDDEGYQEKRYDDDDDNVEYEVKCIIGKRVSSSAGIEYFIVWLGYPISDSTWEHEENLNCPKAISNFEDQVQYERREGKANNIHFEPKGLAVLLEEARQLYGELNVFEQDENDHDNDQPQQLKQTLDTAKEIISQGSTVVKILDSIKDINGERYYRVLWKNGKKCWAPAKKLPVFHSLLQAYEHSRFKKERQALTKAQQKPRPHRVSIQTETPKASITNGSNSTNMVDSLVTGTSKMVTMLPPPKPVEAFILDSSVDREIEAKKKSDDKPSQTKLVKLNQPRDLPSSCISEDSKENNVSANTKSNNSNGSTIKDKHVKPIAPLRDGPLKRNVQIIEDSSDIEGILIEEEVVLSSNKPDAKPTIRKLRHGSSSIIDSSLSNTPIKPFVHVTNDGDREKEAHPTTDLQTIPIKEIGNRHNCCHICKQAKVDIADIDSSLLFEKDSEERLLNLKEVEKQCVFVRSCSVCGIVCHPVCFRQNLTSPLAKEEFAEPLKIEEIGWETLYMHTDAWMCIYCVFWKLFQISNILTSRPEKAVVENWNRAGASGNYDAAPNTKKAQEYDIEVFNGYQFLVKFKDRSYRHLAWVPFIWLKQSEAPLIRSYLQRLLKENGKMSLPPRPPPSRSLVVNSRWTIPERIDEVQLLPSEIVSARKHEFAKKVEAAKLKWFEHHKKSDDGHGQNKQNTKNKEDEEHAGSSSSCSASKLLEINSNNAQGIEDKNLKASNPYIGLDPELYCSTRSVFVKWTALEMDQSTWEDVVPSPFDEPESYKEWSDLFKAWKDKCTGSAKDIKKYTKNLDERAEKQDADSSSSADSNKVDEDKDTVNMSELRHECVCEHEKEDGALEDGEIAATPADDDDQEEGSSKSDGLQDKLLKDNTATADINNSCNGDIKRTQQEQKEDEYISGPLKRAQDICDNEKKVLETMPKKPKTTKTATQGNEDKPNRDYIPELTNEADNMELDLAMENMAVTAETGPIPIPMAQPQAALNPVPVQSTIMVPGGQPQSLNNVQKLTAPSSIPIPICPSRANPSTTNLVLPQQTPTPSQIQDSQPALPTASAQQQIEDYSKDMASRFKETVHQLLRQPYTPLKVPENIMNQDIILILKNAQDYLSCRDIANNKPCVICRDMIHPEKYCTSILHPCFPVMIKSMIIRKECLETPFIKALLGWYRIHFAIFHIRRIALQAQSMRNNNNNNSNNNGHQIQTNSGGGDGEGIVLPRANTTTACLGERQESLPRTSQTLILPQVLKPSQQQQQQQPSNITASTAQIPASKPPQETKTPVFSRTMTLEQKRLHALHLTQKWVTSPDSVGDDTRSNQNTKIASPMRTLPPPAKSTPAAIAAIATGNETPSKSTKGMPLVTPELSTPGSKSIQAVAEKSPTPLPVVSHQPPAEDLAKKPLEQNLGQKTVSSNTTSTLANSAEGPSQSDQPQFNEHSSGNISQPIPSSSSNNDNTKNIPSEQQQQQQSQRPQKYTAKEWMKLLHEETFRHNNIRMDNHVASNQVEQIGQASLYSVAPGLSSQRQQPILQSNNFIGSVQARSTTPTQYGAPLAQRIESIPDIGSDGRYQINDARYQQTLPLSSPPSTPVGSAYYDNVKNIYYVRQSNGQFMIHYPQNPQSPIATSFHGNTANYSNNSAGVLHYSQPQIAGIGSNSHNQIINTTTANIYSIPSSPLHAIPTAYNISSSSSSSSINNNPHYPSPLSSTMATTTTIPNSLGEGAPTGFNLFNNNNNNNNNNDHPSPAMNYDILCPLCIIEPHDPDQCITHRFNLPKLQAQYNCVSTLRIPPITKNVLLRAIKSYIDEAYQAQYNISQQ</sequence>
<feature type="region of interest" description="Disordered" evidence="3">
    <location>
        <begin position="278"/>
        <end position="336"/>
    </location>
</feature>
<feature type="region of interest" description="Disordered" evidence="3">
    <location>
        <begin position="211"/>
        <end position="242"/>
    </location>
</feature>
<dbReference type="Proteomes" id="UP001150538">
    <property type="component" value="Unassembled WGS sequence"/>
</dbReference>